<dbReference type="OrthoDB" id="2121828at2759"/>
<organism evidence="17 18">
    <name type="scientific">Sphagnurus paluster</name>
    <dbReference type="NCBI Taxonomy" id="117069"/>
    <lineage>
        <taxon>Eukaryota</taxon>
        <taxon>Fungi</taxon>
        <taxon>Dikarya</taxon>
        <taxon>Basidiomycota</taxon>
        <taxon>Agaricomycotina</taxon>
        <taxon>Agaricomycetes</taxon>
        <taxon>Agaricomycetidae</taxon>
        <taxon>Agaricales</taxon>
        <taxon>Tricholomatineae</taxon>
        <taxon>Lyophyllaceae</taxon>
        <taxon>Sphagnurus</taxon>
    </lineage>
</organism>
<keyword evidence="8" id="KW-0677">Repeat</keyword>
<comment type="caution">
    <text evidence="17">The sequence shown here is derived from an EMBL/GenBank/DDBJ whole genome shotgun (WGS) entry which is preliminary data.</text>
</comment>
<dbReference type="FunFam" id="2.60.40.420:FF:000112">
    <property type="entry name" value="Laccase B"/>
    <property type="match status" value="1"/>
</dbReference>
<keyword evidence="6" id="KW-0964">Secreted</keyword>
<evidence type="ECO:0000256" key="6">
    <source>
        <dbReference type="ARBA" id="ARBA00022525"/>
    </source>
</evidence>
<dbReference type="GO" id="GO:0052716">
    <property type="term" value="F:hydroquinone:oxygen oxidoreductase activity"/>
    <property type="evidence" value="ECO:0007669"/>
    <property type="project" value="UniProtKB-EC"/>
</dbReference>
<dbReference type="InterPro" id="IPR033138">
    <property type="entry name" value="Cu_oxidase_CS"/>
</dbReference>
<evidence type="ECO:0000256" key="4">
    <source>
        <dbReference type="ARBA" id="ARBA00010609"/>
    </source>
</evidence>
<dbReference type="Proteomes" id="UP000717328">
    <property type="component" value="Unassembled WGS sequence"/>
</dbReference>
<evidence type="ECO:0000259" key="15">
    <source>
        <dbReference type="Pfam" id="PF07731"/>
    </source>
</evidence>
<evidence type="ECO:0000256" key="3">
    <source>
        <dbReference type="ARBA" id="ARBA00004613"/>
    </source>
</evidence>
<dbReference type="InterPro" id="IPR011707">
    <property type="entry name" value="Cu-oxidase-like_N"/>
</dbReference>
<keyword evidence="12" id="KW-0325">Glycoprotein</keyword>
<evidence type="ECO:0000256" key="7">
    <source>
        <dbReference type="ARBA" id="ARBA00022723"/>
    </source>
</evidence>
<evidence type="ECO:0000256" key="2">
    <source>
        <dbReference type="ARBA" id="ARBA00001935"/>
    </source>
</evidence>
<feature type="domain" description="Plastocyanin-like" evidence="15">
    <location>
        <begin position="331"/>
        <end position="453"/>
    </location>
</feature>
<gene>
    <name evidence="17" type="primary">POX2_4</name>
    <name evidence="17" type="ORF">H0H81_009959</name>
</gene>
<dbReference type="InterPro" id="IPR045087">
    <property type="entry name" value="Cu-oxidase_fam"/>
</dbReference>
<dbReference type="GO" id="GO:0046274">
    <property type="term" value="P:lignin catabolic process"/>
    <property type="evidence" value="ECO:0007669"/>
    <property type="project" value="UniProtKB-KW"/>
</dbReference>
<keyword evidence="18" id="KW-1185">Reference proteome</keyword>
<keyword evidence="13" id="KW-0439">Lignin degradation</keyword>
<dbReference type="EC" id="1.10.3.2" evidence="5"/>
<comment type="catalytic activity">
    <reaction evidence="1">
        <text>4 hydroquinone + O2 = 4 benzosemiquinone + 2 H2O</text>
        <dbReference type="Rhea" id="RHEA:11276"/>
        <dbReference type="ChEBI" id="CHEBI:15377"/>
        <dbReference type="ChEBI" id="CHEBI:15379"/>
        <dbReference type="ChEBI" id="CHEBI:17594"/>
        <dbReference type="ChEBI" id="CHEBI:17977"/>
        <dbReference type="EC" id="1.10.3.2"/>
    </reaction>
</comment>
<keyword evidence="11" id="KW-1015">Disulfide bond</keyword>
<dbReference type="AlphaFoldDB" id="A0A9P7FRW5"/>
<evidence type="ECO:0000313" key="17">
    <source>
        <dbReference type="EMBL" id="KAG5635841.1"/>
    </source>
</evidence>
<dbReference type="Pfam" id="PF07731">
    <property type="entry name" value="Cu-oxidase_2"/>
    <property type="match status" value="1"/>
</dbReference>
<dbReference type="Gene3D" id="2.60.40.420">
    <property type="entry name" value="Cupredoxins - blue copper proteins"/>
    <property type="match status" value="3"/>
</dbReference>
<evidence type="ECO:0000259" key="16">
    <source>
        <dbReference type="Pfam" id="PF07732"/>
    </source>
</evidence>
<dbReference type="InterPro" id="IPR002355">
    <property type="entry name" value="Cu_oxidase_Cu_BS"/>
</dbReference>
<dbReference type="PROSITE" id="PS00079">
    <property type="entry name" value="MULTICOPPER_OXIDASE1"/>
    <property type="match status" value="2"/>
</dbReference>
<feature type="domain" description="Plastocyanin-like" evidence="14">
    <location>
        <begin position="132"/>
        <end position="271"/>
    </location>
</feature>
<reference evidence="17" key="1">
    <citation type="submission" date="2021-02" db="EMBL/GenBank/DDBJ databases">
        <authorList>
            <person name="Nieuwenhuis M."/>
            <person name="Van De Peppel L.J.J."/>
        </authorList>
    </citation>
    <scope>NUCLEOTIDE SEQUENCE</scope>
    <source>
        <strain evidence="17">D49</strain>
    </source>
</reference>
<sequence>MASRDREFADVPLEGEEEEAHRGVPELYSLGDRFQLNVVDSLTDNTMLRSTSIHWHGFFQEGSAWADGPVGISQCPISPGHSFLYDFAVPNQAGTFWYHSHLSTQYCDGLRGALVVYDPEDPYASLYDVDDESTVITLADWYHVPAPSAGAIPTPDSTLINGLGRQAGGTSSPLSIINVVKGKRYRFRLISMSCDPNFVFSIDGHTMAEVDSVNVTPLLVDSIQIFAAQRYSFVLNADQDVGNYWVRAKPNIGTTTFNGGVNSAIMRYAGAEEVDPTTTSVLSNPMLETNLHPLVSPGAPGAPNAAGADVAINLAVAFSNGGFTVNGVHFAPPTVPVLLQIMSGARTAKELLPAGNVFTLPPNKVIEISIPGGAAGSPHPFHLHGHTFDVVRSAGSSVYNYENPVRRDVVSVGAAGDNVTIRFTTDNPGPWIFHCHIDWHLENGLAVVFAEDAESTASLLTPISWDELCPIYDALTEDQL</sequence>
<comment type="subcellular location">
    <subcellularLocation>
        <location evidence="3">Secreted</location>
    </subcellularLocation>
</comment>
<dbReference type="GO" id="GO:0005507">
    <property type="term" value="F:copper ion binding"/>
    <property type="evidence" value="ECO:0007669"/>
    <property type="project" value="InterPro"/>
</dbReference>
<evidence type="ECO:0000256" key="11">
    <source>
        <dbReference type="ARBA" id="ARBA00023157"/>
    </source>
</evidence>
<evidence type="ECO:0000256" key="13">
    <source>
        <dbReference type="ARBA" id="ARBA00023185"/>
    </source>
</evidence>
<dbReference type="EMBL" id="JABCKI010006015">
    <property type="protein sequence ID" value="KAG5635841.1"/>
    <property type="molecule type" value="Genomic_DNA"/>
</dbReference>
<evidence type="ECO:0000256" key="9">
    <source>
        <dbReference type="ARBA" id="ARBA00023002"/>
    </source>
</evidence>
<dbReference type="Pfam" id="PF07732">
    <property type="entry name" value="Cu-oxidase_3"/>
    <property type="match status" value="1"/>
</dbReference>
<dbReference type="PANTHER" id="PTHR11709">
    <property type="entry name" value="MULTI-COPPER OXIDASE"/>
    <property type="match status" value="1"/>
</dbReference>
<keyword evidence="10" id="KW-0186">Copper</keyword>
<protein>
    <recommendedName>
        <fullName evidence="5">laccase</fullName>
        <ecNumber evidence="5">1.10.3.2</ecNumber>
    </recommendedName>
</protein>
<evidence type="ECO:0000256" key="8">
    <source>
        <dbReference type="ARBA" id="ARBA00022737"/>
    </source>
</evidence>
<dbReference type="CDD" id="cd13903">
    <property type="entry name" value="CuRO_3_Tv-LCC_like"/>
    <property type="match status" value="1"/>
</dbReference>
<evidence type="ECO:0000259" key="14">
    <source>
        <dbReference type="Pfam" id="PF00394"/>
    </source>
</evidence>
<dbReference type="PANTHER" id="PTHR11709:SF511">
    <property type="entry name" value="LACCASE"/>
    <property type="match status" value="1"/>
</dbReference>
<reference evidence="17" key="2">
    <citation type="submission" date="2021-10" db="EMBL/GenBank/DDBJ databases">
        <title>Phylogenomics reveals ancestral predisposition of the termite-cultivated fungus Termitomyces towards a domesticated lifestyle.</title>
        <authorList>
            <person name="Auxier B."/>
            <person name="Grum-Grzhimaylo A."/>
            <person name="Cardenas M.E."/>
            <person name="Lodge J.D."/>
            <person name="Laessoe T."/>
            <person name="Pedersen O."/>
            <person name="Smith M.E."/>
            <person name="Kuyper T.W."/>
            <person name="Franco-Molano E.A."/>
            <person name="Baroni T.J."/>
            <person name="Aanen D.K."/>
        </authorList>
    </citation>
    <scope>NUCLEOTIDE SEQUENCE</scope>
    <source>
        <strain evidence="17">D49</strain>
    </source>
</reference>
<dbReference type="InterPro" id="IPR001117">
    <property type="entry name" value="Cu-oxidase_2nd"/>
</dbReference>
<name>A0A9P7FRW5_9AGAR</name>
<comment type="cofactor">
    <cofactor evidence="2">
        <name>Cu cation</name>
        <dbReference type="ChEBI" id="CHEBI:23378"/>
    </cofactor>
</comment>
<dbReference type="InterPro" id="IPR011706">
    <property type="entry name" value="Cu-oxidase_C"/>
</dbReference>
<evidence type="ECO:0000256" key="5">
    <source>
        <dbReference type="ARBA" id="ARBA00012297"/>
    </source>
</evidence>
<evidence type="ECO:0000256" key="12">
    <source>
        <dbReference type="ARBA" id="ARBA00023180"/>
    </source>
</evidence>
<evidence type="ECO:0000256" key="1">
    <source>
        <dbReference type="ARBA" id="ARBA00000349"/>
    </source>
</evidence>
<proteinExistence type="inferred from homology"/>
<dbReference type="PROSITE" id="PS00080">
    <property type="entry name" value="MULTICOPPER_OXIDASE2"/>
    <property type="match status" value="1"/>
</dbReference>
<accession>A0A9P7FRW5</accession>
<dbReference type="Pfam" id="PF00394">
    <property type="entry name" value="Cu-oxidase"/>
    <property type="match status" value="1"/>
</dbReference>
<keyword evidence="9" id="KW-0560">Oxidoreductase</keyword>
<evidence type="ECO:0000256" key="10">
    <source>
        <dbReference type="ARBA" id="ARBA00023008"/>
    </source>
</evidence>
<feature type="domain" description="Plastocyanin-like" evidence="16">
    <location>
        <begin position="44"/>
        <end position="120"/>
    </location>
</feature>
<keyword evidence="7" id="KW-0479">Metal-binding</keyword>
<evidence type="ECO:0000313" key="18">
    <source>
        <dbReference type="Proteomes" id="UP000717328"/>
    </source>
</evidence>
<comment type="similarity">
    <text evidence="4">Belongs to the multicopper oxidase family.</text>
</comment>
<dbReference type="SUPFAM" id="SSF49503">
    <property type="entry name" value="Cupredoxins"/>
    <property type="match status" value="3"/>
</dbReference>
<dbReference type="GO" id="GO:0005576">
    <property type="term" value="C:extracellular region"/>
    <property type="evidence" value="ECO:0007669"/>
    <property type="project" value="UniProtKB-SubCell"/>
</dbReference>
<dbReference type="FunFam" id="2.60.40.420:FF:000045">
    <property type="entry name" value="Laccase 2"/>
    <property type="match status" value="1"/>
</dbReference>
<dbReference type="InterPro" id="IPR008972">
    <property type="entry name" value="Cupredoxin"/>
</dbReference>